<name>A0A914ZFW6_PARUN</name>
<reference evidence="2" key="1">
    <citation type="submission" date="2022-11" db="UniProtKB">
        <authorList>
            <consortium name="WormBaseParasite"/>
        </authorList>
    </citation>
    <scope>IDENTIFICATION</scope>
</reference>
<proteinExistence type="predicted"/>
<protein>
    <submittedName>
        <fullName evidence="2">Uncharacterized protein</fullName>
    </submittedName>
</protein>
<dbReference type="WBParaSite" id="PgB03_g045_t01">
    <property type="protein sequence ID" value="PgB03_g045_t01"/>
    <property type="gene ID" value="PgB03_g045"/>
</dbReference>
<organism evidence="1 2">
    <name type="scientific">Parascaris univalens</name>
    <name type="common">Nematode worm</name>
    <dbReference type="NCBI Taxonomy" id="6257"/>
    <lineage>
        <taxon>Eukaryota</taxon>
        <taxon>Metazoa</taxon>
        <taxon>Ecdysozoa</taxon>
        <taxon>Nematoda</taxon>
        <taxon>Chromadorea</taxon>
        <taxon>Rhabditida</taxon>
        <taxon>Spirurina</taxon>
        <taxon>Ascaridomorpha</taxon>
        <taxon>Ascaridoidea</taxon>
        <taxon>Ascarididae</taxon>
        <taxon>Parascaris</taxon>
    </lineage>
</organism>
<keyword evidence="1" id="KW-1185">Reference proteome</keyword>
<dbReference type="AlphaFoldDB" id="A0A914ZFW6"/>
<evidence type="ECO:0000313" key="1">
    <source>
        <dbReference type="Proteomes" id="UP000887569"/>
    </source>
</evidence>
<sequence>MLSSCLFEYKTISMHPFHVLRRITRFRIFASHIPITILL</sequence>
<evidence type="ECO:0000313" key="2">
    <source>
        <dbReference type="WBParaSite" id="PgB03_g045_t01"/>
    </source>
</evidence>
<accession>A0A914ZFW6</accession>
<dbReference type="Proteomes" id="UP000887569">
    <property type="component" value="Unplaced"/>
</dbReference>